<evidence type="ECO:0000256" key="10">
    <source>
        <dbReference type="SAM" id="Phobius"/>
    </source>
</evidence>
<evidence type="ECO:0000256" key="8">
    <source>
        <dbReference type="ARBA" id="ARBA00023034"/>
    </source>
</evidence>
<dbReference type="EMBL" id="UXSR01005992">
    <property type="protein sequence ID" value="VDD84097.1"/>
    <property type="molecule type" value="Genomic_DNA"/>
</dbReference>
<evidence type="ECO:0000256" key="3">
    <source>
        <dbReference type="ARBA" id="ARBA00022676"/>
    </source>
</evidence>
<evidence type="ECO:0000256" key="4">
    <source>
        <dbReference type="ARBA" id="ARBA00022679"/>
    </source>
</evidence>
<name>A0A0R3UQE4_MESCO</name>
<dbReference type="GO" id="GO:0006493">
    <property type="term" value="P:protein O-linked glycosylation"/>
    <property type="evidence" value="ECO:0007669"/>
    <property type="project" value="TreeGrafter"/>
</dbReference>
<keyword evidence="7 10" id="KW-1133">Transmembrane helix</keyword>
<keyword evidence="6" id="KW-0735">Signal-anchor</keyword>
<dbReference type="Pfam" id="PF01762">
    <property type="entry name" value="Galactosyl_T"/>
    <property type="match status" value="1"/>
</dbReference>
<keyword evidence="3" id="KW-0328">Glycosyltransferase</keyword>
<gene>
    <name evidence="11" type="ORF">MCOS_LOCUS10100</name>
</gene>
<evidence type="ECO:0000256" key="5">
    <source>
        <dbReference type="ARBA" id="ARBA00022692"/>
    </source>
</evidence>
<dbReference type="AlphaFoldDB" id="A0A0R3UQE4"/>
<evidence type="ECO:0000256" key="9">
    <source>
        <dbReference type="ARBA" id="ARBA00023136"/>
    </source>
</evidence>
<keyword evidence="9 10" id="KW-0472">Membrane</keyword>
<evidence type="ECO:0000256" key="1">
    <source>
        <dbReference type="ARBA" id="ARBA00004323"/>
    </source>
</evidence>
<evidence type="ECO:0000313" key="11">
    <source>
        <dbReference type="EMBL" id="VDD84097.1"/>
    </source>
</evidence>
<keyword evidence="12" id="KW-1185">Reference proteome</keyword>
<dbReference type="GO" id="GO:0016758">
    <property type="term" value="F:hexosyltransferase activity"/>
    <property type="evidence" value="ECO:0007669"/>
    <property type="project" value="InterPro"/>
</dbReference>
<dbReference type="OrthoDB" id="2139606at2759"/>
<evidence type="ECO:0000256" key="6">
    <source>
        <dbReference type="ARBA" id="ARBA00022968"/>
    </source>
</evidence>
<feature type="transmembrane region" description="Helical" evidence="10">
    <location>
        <begin position="6"/>
        <end position="23"/>
    </location>
</feature>
<dbReference type="Proteomes" id="UP000267029">
    <property type="component" value="Unassembled WGS sequence"/>
</dbReference>
<dbReference type="PANTHER" id="PTHR11214:SF349">
    <property type="entry name" value="BETA-1,3-GALACTOSYLTRANSFERASE BRN"/>
    <property type="match status" value="1"/>
</dbReference>
<accession>A0A0R3UQE4</accession>
<protein>
    <recommendedName>
        <fullName evidence="13">Hexosyltransferase</fullName>
    </recommendedName>
</protein>
<keyword evidence="5 10" id="KW-0812">Transmembrane</keyword>
<reference evidence="11 12" key="1">
    <citation type="submission" date="2018-10" db="EMBL/GenBank/DDBJ databases">
        <authorList>
            <consortium name="Pathogen Informatics"/>
        </authorList>
    </citation>
    <scope>NUCLEOTIDE SEQUENCE [LARGE SCALE GENOMIC DNA]</scope>
</reference>
<evidence type="ECO:0000256" key="7">
    <source>
        <dbReference type="ARBA" id="ARBA00022989"/>
    </source>
</evidence>
<dbReference type="GO" id="GO:0008194">
    <property type="term" value="F:UDP-glycosyltransferase activity"/>
    <property type="evidence" value="ECO:0007669"/>
    <property type="project" value="TreeGrafter"/>
</dbReference>
<keyword evidence="8" id="KW-0333">Golgi apparatus</keyword>
<proteinExistence type="inferred from homology"/>
<comment type="similarity">
    <text evidence="2">Belongs to the glycosyltransferase 31 family.</text>
</comment>
<comment type="subcellular location">
    <subcellularLocation>
        <location evidence="1">Golgi apparatus membrane</location>
        <topology evidence="1">Single-pass type II membrane protein</topology>
    </subcellularLocation>
</comment>
<keyword evidence="4" id="KW-0808">Transferase</keyword>
<dbReference type="PANTHER" id="PTHR11214">
    <property type="entry name" value="BETA-1,3-N-ACETYLGLUCOSAMINYLTRANSFERASE"/>
    <property type="match status" value="1"/>
</dbReference>
<dbReference type="InterPro" id="IPR002659">
    <property type="entry name" value="Glyco_trans_31"/>
</dbReference>
<evidence type="ECO:0008006" key="13">
    <source>
        <dbReference type="Google" id="ProtNLM"/>
    </source>
</evidence>
<sequence length="529" mass="61107">MKCDYMVYFLLVGFFFLIIIILLNKPGLAYIEKDEAVDEIPASLTCKWPPSTPKDFYSEGGYNITLCVRLDPRLSPTRKPKKYPLSYVFRNWKGRSIISFEELGKLSRRFWKLVRYPEVYRTYPQDVPLKQIVKAVKAGLPVTDMPQYNFPIRILKTSKSVCSNSTKHDLVIVVKSGILGWDARTAFREFMQREKARSANLHVGVVFSLGLPRKHGGRLFNREGNIISLPEISGDMLEQFNGKEDVVMERINKEIENYDDIVLADYEDTYYNLTWKTVTNLRWLSAFCNKYHANTFMIIDDDHRMNLSMVAPFLKSASTETMRKSIFGFVGNVDYAYRSPTKKWFLSYREFPWDLMYQYPRGFSQFIGADIIDDMAIVSAYTRYNYSPEDVFLGMIAFKLGIDLHNVDSMYDHTEYAIRNTGTQIKPCFIVDLLKRDHQSDFLIDAFHSISTVAIQTLEQVIADSFQAGDAAVTTEYSATELVWHSQTEDASHIEPWEARFRAFHKGAECRSSISSKKSTLHHDGKVVY</sequence>
<evidence type="ECO:0000256" key="2">
    <source>
        <dbReference type="ARBA" id="ARBA00008661"/>
    </source>
</evidence>
<dbReference type="GO" id="GO:0000139">
    <property type="term" value="C:Golgi membrane"/>
    <property type="evidence" value="ECO:0007669"/>
    <property type="project" value="UniProtKB-SubCell"/>
</dbReference>
<organism evidence="11 12">
    <name type="scientific">Mesocestoides corti</name>
    <name type="common">Flatworm</name>
    <dbReference type="NCBI Taxonomy" id="53468"/>
    <lineage>
        <taxon>Eukaryota</taxon>
        <taxon>Metazoa</taxon>
        <taxon>Spiralia</taxon>
        <taxon>Lophotrochozoa</taxon>
        <taxon>Platyhelminthes</taxon>
        <taxon>Cestoda</taxon>
        <taxon>Eucestoda</taxon>
        <taxon>Cyclophyllidea</taxon>
        <taxon>Mesocestoididae</taxon>
        <taxon>Mesocestoides</taxon>
    </lineage>
</organism>
<evidence type="ECO:0000313" key="12">
    <source>
        <dbReference type="Proteomes" id="UP000267029"/>
    </source>
</evidence>